<dbReference type="eggNOG" id="ENOG502SWGH">
    <property type="taxonomic scope" value="Eukaryota"/>
</dbReference>
<sequence length="500" mass="53951">MYLPQTGLNFLLSLQPQLLCAPATAASPLWRRKQSSRIRPRPPFASFLCHNFQYHHLSIFIYPSAATRGNSHAQPRARQQSQSNRRLSVWPRLGPRISKSRNSDSHLPRRHQSSSAAPVAFAPALSLLSSLLNRSRIASEMAASPSISGPLDALQSIINDVLVQTGKALRASRRDSQGNLTYAYGPTQAKLPDTIEQFHMTLNELESEILSAKSVLLRDYNELQEKKRQILLRPTFQTVDGQTKRPPTVEMATPPEPVFKDEPMAEDTEAKPMAPFPNMSIDLAEPEPMDISAKEPNGQQSQQQQQQQQPPPPGGMNGLNANPNSGLVPQPPNADQRPTPEMPSGPPGPNMPPALPETSGMNFTDMEFTLAAPPGGEVPGQPNTTKEPSFDMATFAPAEGGDDLLNLNHLLPGDANNSSGAAPQPPTKAEGGAAPVNTDFFGPGSGAADGMDFDFSLGGSGDDTFDDLMNNRDSTFELMDAGGDFDTAFFGLDKADENPA</sequence>
<keyword evidence="3" id="KW-1185">Reference proteome</keyword>
<dbReference type="AlphaFoldDB" id="G0R9D5"/>
<name>G0R9D5_HYPJQ</name>
<dbReference type="RefSeq" id="XP_006961823.1">
    <property type="nucleotide sequence ID" value="XM_006961761.1"/>
</dbReference>
<reference evidence="2 3" key="1">
    <citation type="journal article" date="2008" name="Nat. Biotechnol.">
        <title>Genome sequencing and analysis of the biomass-degrading fungus Trichoderma reesei (syn. Hypocrea jecorina).</title>
        <authorList>
            <person name="Martinez D."/>
            <person name="Berka R.M."/>
            <person name="Henrissat B."/>
            <person name="Saloheimo M."/>
            <person name="Arvas M."/>
            <person name="Baker S.E."/>
            <person name="Chapman J."/>
            <person name="Chertkov O."/>
            <person name="Coutinho P.M."/>
            <person name="Cullen D."/>
            <person name="Danchin E.G."/>
            <person name="Grigoriev I.V."/>
            <person name="Harris P."/>
            <person name="Jackson M."/>
            <person name="Kubicek C.P."/>
            <person name="Han C.S."/>
            <person name="Ho I."/>
            <person name="Larrondo L.F."/>
            <person name="de Leon A.L."/>
            <person name="Magnuson J.K."/>
            <person name="Merino S."/>
            <person name="Misra M."/>
            <person name="Nelson B."/>
            <person name="Putnam N."/>
            <person name="Robbertse B."/>
            <person name="Salamov A.A."/>
            <person name="Schmoll M."/>
            <person name="Terry A."/>
            <person name="Thayer N."/>
            <person name="Westerholm-Parvinen A."/>
            <person name="Schoch C.L."/>
            <person name="Yao J."/>
            <person name="Barabote R."/>
            <person name="Nelson M.A."/>
            <person name="Detter C."/>
            <person name="Bruce D."/>
            <person name="Kuske C.R."/>
            <person name="Xie G."/>
            <person name="Richardson P."/>
            <person name="Rokhsar D.S."/>
            <person name="Lucas S.M."/>
            <person name="Rubin E.M."/>
            <person name="Dunn-Coleman N."/>
            <person name="Ward M."/>
            <person name="Brettin T.S."/>
        </authorList>
    </citation>
    <scope>NUCLEOTIDE SEQUENCE [LARGE SCALE GENOMIC DNA]</scope>
    <source>
        <strain evidence="2 3">QM6a</strain>
    </source>
</reference>
<dbReference type="KEGG" id="tre:TRIREDRAFT_103080"/>
<feature type="compositionally biased region" description="Low complexity" evidence="1">
    <location>
        <begin position="403"/>
        <end position="414"/>
    </location>
</feature>
<evidence type="ECO:0000256" key="1">
    <source>
        <dbReference type="SAM" id="MobiDB-lite"/>
    </source>
</evidence>
<evidence type="ECO:0000313" key="3">
    <source>
        <dbReference type="Proteomes" id="UP000008984"/>
    </source>
</evidence>
<feature type="compositionally biased region" description="Pro residues" evidence="1">
    <location>
        <begin position="340"/>
        <end position="355"/>
    </location>
</feature>
<feature type="compositionally biased region" description="Polar residues" evidence="1">
    <location>
        <begin position="70"/>
        <end position="86"/>
    </location>
</feature>
<accession>G0R9D5</accession>
<protein>
    <submittedName>
        <fullName evidence="2">Predicted protein</fullName>
    </submittedName>
</protein>
<dbReference type="VEuPathDB" id="FungiDB:TRIREDRAFT_103080"/>
<dbReference type="STRING" id="431241.G0R9D5"/>
<dbReference type="HOGENOM" id="CLU_042308_0_0_1"/>
<dbReference type="OrthoDB" id="5409998at2759"/>
<dbReference type="EMBL" id="GL985056">
    <property type="protein sequence ID" value="EGR53001.1"/>
    <property type="molecule type" value="Genomic_DNA"/>
</dbReference>
<dbReference type="GeneID" id="18480552"/>
<feature type="region of interest" description="Disordered" evidence="1">
    <location>
        <begin position="237"/>
        <end position="445"/>
    </location>
</feature>
<evidence type="ECO:0000313" key="2">
    <source>
        <dbReference type="EMBL" id="EGR53001.1"/>
    </source>
</evidence>
<organism evidence="3">
    <name type="scientific">Hypocrea jecorina (strain QM6a)</name>
    <name type="common">Trichoderma reesei</name>
    <dbReference type="NCBI Taxonomy" id="431241"/>
    <lineage>
        <taxon>Eukaryota</taxon>
        <taxon>Fungi</taxon>
        <taxon>Dikarya</taxon>
        <taxon>Ascomycota</taxon>
        <taxon>Pezizomycotina</taxon>
        <taxon>Sordariomycetes</taxon>
        <taxon>Hypocreomycetidae</taxon>
        <taxon>Hypocreales</taxon>
        <taxon>Hypocreaceae</taxon>
        <taxon>Trichoderma</taxon>
    </lineage>
</organism>
<dbReference type="Proteomes" id="UP000008984">
    <property type="component" value="Unassembled WGS sequence"/>
</dbReference>
<feature type="compositionally biased region" description="Low complexity" evidence="1">
    <location>
        <begin position="299"/>
        <end position="308"/>
    </location>
</feature>
<feature type="region of interest" description="Disordered" evidence="1">
    <location>
        <begin position="70"/>
        <end position="114"/>
    </location>
</feature>
<gene>
    <name evidence="2" type="ORF">TRIREDRAFT_103080</name>
</gene>
<proteinExistence type="predicted"/>